<evidence type="ECO:0000256" key="1">
    <source>
        <dbReference type="ARBA" id="ARBA00004496"/>
    </source>
</evidence>
<name>A0A6I6LKM4_STUST</name>
<dbReference type="AlphaFoldDB" id="A0A6I6LKM4"/>
<dbReference type="InterPro" id="IPR009057">
    <property type="entry name" value="Homeodomain-like_sf"/>
</dbReference>
<dbReference type="GO" id="GO:0005737">
    <property type="term" value="C:cytoplasm"/>
    <property type="evidence" value="ECO:0007669"/>
    <property type="project" value="UniProtKB-SubCell"/>
</dbReference>
<evidence type="ECO:0000256" key="3">
    <source>
        <dbReference type="ARBA" id="ARBA00023015"/>
    </source>
</evidence>
<dbReference type="GO" id="GO:0043565">
    <property type="term" value="F:sequence-specific DNA binding"/>
    <property type="evidence" value="ECO:0007669"/>
    <property type="project" value="InterPro"/>
</dbReference>
<reference evidence="8 9" key="1">
    <citation type="submission" date="2019-12" db="EMBL/GenBank/DDBJ databases">
        <title>Complete genome sequence of Pseudomonas stutzeri.</title>
        <authorList>
            <person name="Lim S.R."/>
            <person name="Kim J.H."/>
        </authorList>
    </citation>
    <scope>NUCLEOTIDE SEQUENCE [LARGE SCALE GENOMIC DNA]</scope>
    <source>
        <strain evidence="8 9">PM101005</strain>
    </source>
</reference>
<gene>
    <name evidence="8" type="ORF">GQA94_04675</name>
</gene>
<dbReference type="SUPFAM" id="SSF46689">
    <property type="entry name" value="Homeodomain-like"/>
    <property type="match status" value="1"/>
</dbReference>
<keyword evidence="2" id="KW-0808">Transferase</keyword>
<dbReference type="Proteomes" id="UP000438983">
    <property type="component" value="Chromosome"/>
</dbReference>
<dbReference type="OrthoDB" id="6146868at2"/>
<organism evidence="8 9">
    <name type="scientific">Stutzerimonas stutzeri</name>
    <name type="common">Pseudomonas stutzeri</name>
    <dbReference type="NCBI Taxonomy" id="316"/>
    <lineage>
        <taxon>Bacteria</taxon>
        <taxon>Pseudomonadati</taxon>
        <taxon>Pseudomonadota</taxon>
        <taxon>Gammaproteobacteria</taxon>
        <taxon>Pseudomonadales</taxon>
        <taxon>Pseudomonadaceae</taxon>
        <taxon>Stutzerimonas</taxon>
    </lineage>
</organism>
<proteinExistence type="predicted"/>
<dbReference type="PANTHER" id="PTHR46796:SF13">
    <property type="entry name" value="HTH-TYPE TRANSCRIPTIONAL ACTIVATOR RHAS"/>
    <property type="match status" value="1"/>
</dbReference>
<dbReference type="Gene3D" id="1.10.10.60">
    <property type="entry name" value="Homeodomain-like"/>
    <property type="match status" value="1"/>
</dbReference>
<dbReference type="PROSITE" id="PS00041">
    <property type="entry name" value="HTH_ARAC_FAMILY_1"/>
    <property type="match status" value="1"/>
</dbReference>
<evidence type="ECO:0000313" key="8">
    <source>
        <dbReference type="EMBL" id="QGZ29397.1"/>
    </source>
</evidence>
<dbReference type="InterPro" id="IPR035965">
    <property type="entry name" value="PAS-like_dom_sf"/>
</dbReference>
<dbReference type="SMART" id="SM00342">
    <property type="entry name" value="HTH_ARAC"/>
    <property type="match status" value="1"/>
</dbReference>
<dbReference type="PROSITE" id="PS01124">
    <property type="entry name" value="HTH_ARAC_FAMILY_2"/>
    <property type="match status" value="1"/>
</dbReference>
<dbReference type="InterPro" id="IPR018062">
    <property type="entry name" value="HTH_AraC-typ_CS"/>
</dbReference>
<evidence type="ECO:0000256" key="6">
    <source>
        <dbReference type="ARBA" id="ARBA00037345"/>
    </source>
</evidence>
<dbReference type="SUPFAM" id="SSF55785">
    <property type="entry name" value="PYP-like sensor domain (PAS domain)"/>
    <property type="match status" value="1"/>
</dbReference>
<comment type="function">
    <text evidence="6">Regulatory protein of the TOL plasmid xyl operons. XylS activates the xylXYZLTEGFJQKIH operon required for the degradation of toluene, m-xylene and p-xylene.</text>
</comment>
<evidence type="ECO:0000256" key="5">
    <source>
        <dbReference type="ARBA" id="ARBA00023163"/>
    </source>
</evidence>
<dbReference type="EMBL" id="CP046902">
    <property type="protein sequence ID" value="QGZ29397.1"/>
    <property type="molecule type" value="Genomic_DNA"/>
</dbReference>
<sequence length="255" mass="28085">MLPLFATDTPSDLPTLLAGLKLIAPLFDAMPQVVFFVKDTEARYSLANRTLAERCGHQDAAALIGLTAEQVFPSGFGAQYTDQDRRVLTQGLRLEDQLELHLYPGRQAGWCMTHKLALRNREGAIIGMAGVSIDLQAPEADNPAYLKLAEVDAHIRANHARPLRLSELTAIAGLSVAQLERLCKRIFRLTPRQMIHKARLDAAIELLGGTLPITEIALRCGYADHSAFSRQFRALTGLSPSAYRNALSPNHRAPW</sequence>
<accession>A0A6I6LKM4</accession>
<dbReference type="GO" id="GO:0009893">
    <property type="term" value="P:positive regulation of metabolic process"/>
    <property type="evidence" value="ECO:0007669"/>
    <property type="project" value="UniProtKB-ARBA"/>
</dbReference>
<evidence type="ECO:0000256" key="4">
    <source>
        <dbReference type="ARBA" id="ARBA00023125"/>
    </source>
</evidence>
<evidence type="ECO:0000259" key="7">
    <source>
        <dbReference type="PROSITE" id="PS01124"/>
    </source>
</evidence>
<keyword evidence="4" id="KW-0238">DNA-binding</keyword>
<dbReference type="PANTHER" id="PTHR46796">
    <property type="entry name" value="HTH-TYPE TRANSCRIPTIONAL ACTIVATOR RHAS-RELATED"/>
    <property type="match status" value="1"/>
</dbReference>
<dbReference type="Pfam" id="PF08448">
    <property type="entry name" value="PAS_4"/>
    <property type="match status" value="1"/>
</dbReference>
<dbReference type="GO" id="GO:0016301">
    <property type="term" value="F:kinase activity"/>
    <property type="evidence" value="ECO:0007669"/>
    <property type="project" value="UniProtKB-KW"/>
</dbReference>
<feature type="domain" description="HTH araC/xylS-type" evidence="7">
    <location>
        <begin position="149"/>
        <end position="246"/>
    </location>
</feature>
<dbReference type="Gene3D" id="3.30.450.20">
    <property type="entry name" value="PAS domain"/>
    <property type="match status" value="1"/>
</dbReference>
<dbReference type="InterPro" id="IPR013656">
    <property type="entry name" value="PAS_4"/>
</dbReference>
<comment type="subcellular location">
    <subcellularLocation>
        <location evidence="1">Cytoplasm</location>
    </subcellularLocation>
</comment>
<dbReference type="RefSeq" id="WP_158186982.1">
    <property type="nucleotide sequence ID" value="NZ_CP046902.1"/>
</dbReference>
<dbReference type="InterPro" id="IPR020449">
    <property type="entry name" value="Tscrpt_reg_AraC-type_HTH"/>
</dbReference>
<protein>
    <submittedName>
        <fullName evidence="8">Helix-turn-helix domain-containing protein</fullName>
    </submittedName>
</protein>
<evidence type="ECO:0000256" key="2">
    <source>
        <dbReference type="ARBA" id="ARBA00022777"/>
    </source>
</evidence>
<dbReference type="GO" id="GO:0003700">
    <property type="term" value="F:DNA-binding transcription factor activity"/>
    <property type="evidence" value="ECO:0007669"/>
    <property type="project" value="InterPro"/>
</dbReference>
<dbReference type="InterPro" id="IPR050204">
    <property type="entry name" value="AraC_XylS_family_regulators"/>
</dbReference>
<keyword evidence="3" id="KW-0805">Transcription regulation</keyword>
<keyword evidence="5" id="KW-0804">Transcription</keyword>
<dbReference type="PRINTS" id="PR00032">
    <property type="entry name" value="HTHARAC"/>
</dbReference>
<evidence type="ECO:0000313" key="9">
    <source>
        <dbReference type="Proteomes" id="UP000438983"/>
    </source>
</evidence>
<dbReference type="Pfam" id="PF12833">
    <property type="entry name" value="HTH_18"/>
    <property type="match status" value="1"/>
</dbReference>
<keyword evidence="2" id="KW-0418">Kinase</keyword>
<dbReference type="InterPro" id="IPR018060">
    <property type="entry name" value="HTH_AraC"/>
</dbReference>